<comment type="caution">
    <text evidence="9">The sequence shown here is derived from an EMBL/GenBank/DDBJ whole genome shotgun (WGS) entry which is preliminary data.</text>
</comment>
<evidence type="ECO:0000256" key="1">
    <source>
        <dbReference type="ARBA" id="ARBA00000085"/>
    </source>
</evidence>
<dbReference type="InterPro" id="IPR001789">
    <property type="entry name" value="Sig_transdc_resp-reg_receiver"/>
</dbReference>
<comment type="catalytic activity">
    <reaction evidence="1">
        <text>ATP + protein L-histidine = ADP + protein N-phospho-L-histidine.</text>
        <dbReference type="EC" id="2.7.13.3"/>
    </reaction>
</comment>
<evidence type="ECO:0000256" key="2">
    <source>
        <dbReference type="ARBA" id="ARBA00012438"/>
    </source>
</evidence>
<dbReference type="GO" id="GO:0000155">
    <property type="term" value="F:phosphorelay sensor kinase activity"/>
    <property type="evidence" value="ECO:0007669"/>
    <property type="project" value="InterPro"/>
</dbReference>
<name>A0A846H808_9CYAN</name>
<keyword evidence="5" id="KW-0902">Two-component regulatory system</keyword>
<dbReference type="CDD" id="cd00082">
    <property type="entry name" value="HisKA"/>
    <property type="match status" value="1"/>
</dbReference>
<dbReference type="EC" id="2.7.13.3" evidence="2"/>
<evidence type="ECO:0000259" key="7">
    <source>
        <dbReference type="PROSITE" id="PS50109"/>
    </source>
</evidence>
<feature type="modified residue" description="4-aspartylphosphate" evidence="6">
    <location>
        <position position="57"/>
    </location>
</feature>
<gene>
    <name evidence="9" type="ORF">PI95_013150</name>
</gene>
<evidence type="ECO:0000313" key="10">
    <source>
        <dbReference type="Proteomes" id="UP000031549"/>
    </source>
</evidence>
<dbReference type="PROSITE" id="PS50110">
    <property type="entry name" value="RESPONSE_REGULATORY"/>
    <property type="match status" value="1"/>
</dbReference>
<dbReference type="InterPro" id="IPR036890">
    <property type="entry name" value="HATPase_C_sf"/>
</dbReference>
<evidence type="ECO:0000313" key="9">
    <source>
        <dbReference type="EMBL" id="NEU73486.1"/>
    </source>
</evidence>
<proteinExistence type="predicted"/>
<dbReference type="Gene3D" id="3.30.565.10">
    <property type="entry name" value="Histidine kinase-like ATPase, C-terminal domain"/>
    <property type="match status" value="1"/>
</dbReference>
<dbReference type="InterPro" id="IPR011006">
    <property type="entry name" value="CheY-like_superfamily"/>
</dbReference>
<dbReference type="RefSeq" id="WP_039737102.1">
    <property type="nucleotide sequence ID" value="NZ_JTCM02000024.1"/>
</dbReference>
<protein>
    <recommendedName>
        <fullName evidence="2">histidine kinase</fullName>
        <ecNumber evidence="2">2.7.13.3</ecNumber>
    </recommendedName>
</protein>
<feature type="domain" description="Histidine kinase" evidence="7">
    <location>
        <begin position="173"/>
        <end position="429"/>
    </location>
</feature>
<keyword evidence="4 9" id="KW-0808">Transferase</keyword>
<dbReference type="CDD" id="cd19920">
    <property type="entry name" value="REC_PA4781-like"/>
    <property type="match status" value="1"/>
</dbReference>
<dbReference type="PANTHER" id="PTHR43547:SF2">
    <property type="entry name" value="HYBRID SIGNAL TRANSDUCTION HISTIDINE KINASE C"/>
    <property type="match status" value="1"/>
</dbReference>
<dbReference type="InterPro" id="IPR003594">
    <property type="entry name" value="HATPase_dom"/>
</dbReference>
<sequence>MLTHTKSFIMIVDDNPTNTKVLFDFLQASGFRVLVAKNGESALEKLQAVSPDLILLDVMMPGIDGFETCDRLKASPATQEIPVIFMTALSDAVDKVKGLSLGAVDYITKPFQQEEVLARVNLHLKLHHLNKQLEQRVAERTAELTFALEKLQQSQLQLVQSEKMSALGQLVAGVAHEINNPAGFIKGNLIHFQEYIQDLIHHIYLYQKRVSEAEIAQHAEEIDLEYLLEDLPKTLASMQQGVERICDISVSLRTFSRADSNAKILFNIHDGIDSTILILKHRLKASNEHPAIEVVRNYGNLPLIECFPGQLNQVFMNLIANAIDALEESNIGRSFSDIKANPNQIIIQTTLIDKNYILIKIKDNGVGMSDEVQKKVFDNLFTTKPVGQGTGLGLAIAKSIIVEKHGGTLEVKSLPKEGAEFAITIPVRDKN</sequence>
<dbReference type="SUPFAM" id="SSF52172">
    <property type="entry name" value="CheY-like"/>
    <property type="match status" value="1"/>
</dbReference>
<dbReference type="SUPFAM" id="SSF55874">
    <property type="entry name" value="ATPase domain of HSP90 chaperone/DNA topoisomerase II/histidine kinase"/>
    <property type="match status" value="1"/>
</dbReference>
<dbReference type="AlphaFoldDB" id="A0A846H808"/>
<dbReference type="InterPro" id="IPR003661">
    <property type="entry name" value="HisK_dim/P_dom"/>
</dbReference>
<dbReference type="Pfam" id="PF00072">
    <property type="entry name" value="Response_reg"/>
    <property type="match status" value="1"/>
</dbReference>
<reference evidence="9 10" key="1">
    <citation type="journal article" date="2015" name="Genome Announc.">
        <title>Draft Genome Sequence of Cyanobacterium Hassallia byssoidea Strain VB512170, Isolated from Monuments in India.</title>
        <authorList>
            <person name="Singh D."/>
            <person name="Chandrababunaidu M.M."/>
            <person name="Panda A."/>
            <person name="Sen D."/>
            <person name="Bhattacharyya S."/>
            <person name="Adhikary S.P."/>
            <person name="Tripathy S."/>
        </authorList>
    </citation>
    <scope>NUCLEOTIDE SEQUENCE [LARGE SCALE GENOMIC DNA]</scope>
    <source>
        <strain evidence="9 10">VB512170</strain>
    </source>
</reference>
<dbReference type="InterPro" id="IPR005467">
    <property type="entry name" value="His_kinase_dom"/>
</dbReference>
<feature type="domain" description="Response regulatory" evidence="8">
    <location>
        <begin position="8"/>
        <end position="124"/>
    </location>
</feature>
<dbReference type="PANTHER" id="PTHR43547">
    <property type="entry name" value="TWO-COMPONENT HISTIDINE KINASE"/>
    <property type="match status" value="1"/>
</dbReference>
<evidence type="ECO:0000256" key="3">
    <source>
        <dbReference type="ARBA" id="ARBA00022553"/>
    </source>
</evidence>
<dbReference type="Gene3D" id="3.40.50.2300">
    <property type="match status" value="1"/>
</dbReference>
<evidence type="ECO:0000256" key="6">
    <source>
        <dbReference type="PROSITE-ProRule" id="PRU00169"/>
    </source>
</evidence>
<dbReference type="SMART" id="SM00387">
    <property type="entry name" value="HATPase_c"/>
    <property type="match status" value="1"/>
</dbReference>
<dbReference type="Gene3D" id="1.10.287.130">
    <property type="match status" value="1"/>
</dbReference>
<keyword evidence="3 6" id="KW-0597">Phosphoprotein</keyword>
<dbReference type="Pfam" id="PF02518">
    <property type="entry name" value="HATPase_c"/>
    <property type="match status" value="1"/>
</dbReference>
<keyword evidence="10" id="KW-1185">Reference proteome</keyword>
<dbReference type="InterPro" id="IPR004358">
    <property type="entry name" value="Sig_transdc_His_kin-like_C"/>
</dbReference>
<dbReference type="EMBL" id="JTCM02000024">
    <property type="protein sequence ID" value="NEU73486.1"/>
    <property type="molecule type" value="Genomic_DNA"/>
</dbReference>
<dbReference type="PROSITE" id="PS50109">
    <property type="entry name" value="HIS_KIN"/>
    <property type="match status" value="1"/>
</dbReference>
<dbReference type="Proteomes" id="UP000031549">
    <property type="component" value="Unassembled WGS sequence"/>
</dbReference>
<evidence type="ECO:0000256" key="4">
    <source>
        <dbReference type="ARBA" id="ARBA00022777"/>
    </source>
</evidence>
<dbReference type="SMART" id="SM00448">
    <property type="entry name" value="REC"/>
    <property type="match status" value="1"/>
</dbReference>
<accession>A0A846H808</accession>
<evidence type="ECO:0000256" key="5">
    <source>
        <dbReference type="ARBA" id="ARBA00023012"/>
    </source>
</evidence>
<keyword evidence="4 9" id="KW-0418">Kinase</keyword>
<evidence type="ECO:0000259" key="8">
    <source>
        <dbReference type="PROSITE" id="PS50110"/>
    </source>
</evidence>
<organism evidence="9 10">
    <name type="scientific">Hassallia byssoidea VB512170</name>
    <dbReference type="NCBI Taxonomy" id="1304833"/>
    <lineage>
        <taxon>Bacteria</taxon>
        <taxon>Bacillati</taxon>
        <taxon>Cyanobacteriota</taxon>
        <taxon>Cyanophyceae</taxon>
        <taxon>Nostocales</taxon>
        <taxon>Tolypothrichaceae</taxon>
        <taxon>Hassallia</taxon>
    </lineage>
</organism>
<dbReference type="PRINTS" id="PR00344">
    <property type="entry name" value="BCTRLSENSOR"/>
</dbReference>